<dbReference type="InterPro" id="IPR013022">
    <property type="entry name" value="Xyl_isomerase-like_TIM-brl"/>
</dbReference>
<dbReference type="Pfam" id="PF01261">
    <property type="entry name" value="AP_endonuc_2"/>
    <property type="match status" value="1"/>
</dbReference>
<dbReference type="AlphaFoldDB" id="A0A1V3GCG4"/>
<evidence type="ECO:0000259" key="1">
    <source>
        <dbReference type="Pfam" id="PF01261"/>
    </source>
</evidence>
<accession>A0A1V3GCG4</accession>
<dbReference type="EMBL" id="MQMF01000001">
    <property type="protein sequence ID" value="OOE14507.1"/>
    <property type="molecule type" value="Genomic_DNA"/>
</dbReference>
<dbReference type="Proteomes" id="UP000188597">
    <property type="component" value="Unassembled WGS sequence"/>
</dbReference>
<dbReference type="PANTHER" id="PTHR12110">
    <property type="entry name" value="HYDROXYPYRUVATE ISOMERASE"/>
    <property type="match status" value="1"/>
</dbReference>
<sequence length="275" mass="30970">MMKLTGFGDEISPDLTEQLNVLESAGINYLDFRSVWGKSVVELNEHEITIIKEELDKRKFRVSSIASPIGKTGILEDFSSQLNDLDKVITLAKTFDTAYIRVFSYFIPQGQNPYTYREVVINKTKALVKIAEAKNVILLHENEKGIYGDIPQRCLDLLTEVDSPNYRAIFDIANFVQCGVMPFTKAYPLIKPYLEYVHVKDARFSDSKVVPPGFGDGEVEELLTQLMEDEYNGFLSIEHHLGPDGEFEGYSNSKLFQEAARALNSVLSNIKPKGG</sequence>
<dbReference type="InterPro" id="IPR050312">
    <property type="entry name" value="IolE/XylAMocC-like"/>
</dbReference>
<dbReference type="InterPro" id="IPR036237">
    <property type="entry name" value="Xyl_isomerase-like_sf"/>
</dbReference>
<dbReference type="SUPFAM" id="SSF51658">
    <property type="entry name" value="Xylose isomerase-like"/>
    <property type="match status" value="1"/>
</dbReference>
<dbReference type="OrthoDB" id="9815124at2"/>
<organism evidence="2">
    <name type="scientific">Fictibacillus arsenicus</name>
    <dbReference type="NCBI Taxonomy" id="255247"/>
    <lineage>
        <taxon>Bacteria</taxon>
        <taxon>Bacillati</taxon>
        <taxon>Bacillota</taxon>
        <taxon>Bacilli</taxon>
        <taxon>Bacillales</taxon>
        <taxon>Fictibacillaceae</taxon>
        <taxon>Fictibacillus</taxon>
    </lineage>
</organism>
<name>A0A1V3GCG4_9BACL</name>
<evidence type="ECO:0000313" key="2">
    <source>
        <dbReference type="EMBL" id="OOE14507.1"/>
    </source>
</evidence>
<dbReference type="PANTHER" id="PTHR12110:SF53">
    <property type="entry name" value="BLR5974 PROTEIN"/>
    <property type="match status" value="1"/>
</dbReference>
<gene>
    <name evidence="2" type="ORF">UN64_04755</name>
</gene>
<reference evidence="2" key="1">
    <citation type="submission" date="2016-11" db="EMBL/GenBank/DDBJ databases">
        <authorList>
            <person name="Jaros S."/>
            <person name="Januszkiewicz K."/>
            <person name="Wedrychowicz H."/>
        </authorList>
    </citation>
    <scope>NUCLEOTIDE SEQUENCE [LARGE SCALE GENOMIC DNA]</scope>
    <source>
        <strain evidence="2">Con a/3</strain>
    </source>
</reference>
<dbReference type="Gene3D" id="3.20.20.150">
    <property type="entry name" value="Divalent-metal-dependent TIM barrel enzymes"/>
    <property type="match status" value="1"/>
</dbReference>
<protein>
    <recommendedName>
        <fullName evidence="1">Xylose isomerase-like TIM barrel domain-containing protein</fullName>
    </recommendedName>
</protein>
<dbReference type="RefSeq" id="WP_077360203.1">
    <property type="nucleotide sequence ID" value="NZ_MQMF01000001.1"/>
</dbReference>
<comment type="caution">
    <text evidence="2">The sequence shown here is derived from an EMBL/GenBank/DDBJ whole genome shotgun (WGS) entry which is preliminary data.</text>
</comment>
<feature type="domain" description="Xylose isomerase-like TIM barrel" evidence="1">
    <location>
        <begin position="22"/>
        <end position="262"/>
    </location>
</feature>
<proteinExistence type="predicted"/>